<proteinExistence type="predicted"/>
<gene>
    <name evidence="3" type="ORF">BST63_11580</name>
    <name evidence="2" type="ORF">BSZ18_18515</name>
</gene>
<dbReference type="RefSeq" id="WP_026233110.1">
    <property type="nucleotide sequence ID" value="NZ_NAFC01000171.1"/>
</dbReference>
<dbReference type="Proteomes" id="UP000193884">
    <property type="component" value="Unassembled WGS sequence"/>
</dbReference>
<dbReference type="EMBL" id="NAFI01000174">
    <property type="protein sequence ID" value="OSJ09181.1"/>
    <property type="molecule type" value="Genomic_DNA"/>
</dbReference>
<evidence type="ECO:0000256" key="1">
    <source>
        <dbReference type="SAM" id="SignalP"/>
    </source>
</evidence>
<organism evidence="2 4">
    <name type="scientific">Bradyrhizobium canariense</name>
    <dbReference type="NCBI Taxonomy" id="255045"/>
    <lineage>
        <taxon>Bacteria</taxon>
        <taxon>Pseudomonadati</taxon>
        <taxon>Pseudomonadota</taxon>
        <taxon>Alphaproteobacteria</taxon>
        <taxon>Hyphomicrobiales</taxon>
        <taxon>Nitrobacteraceae</taxon>
        <taxon>Bradyrhizobium</taxon>
    </lineage>
</organism>
<accession>A0A1X3H662</accession>
<dbReference type="EMBL" id="NAFK01000152">
    <property type="protein sequence ID" value="OSJ30759.1"/>
    <property type="molecule type" value="Genomic_DNA"/>
</dbReference>
<name>A0A1X3H662_9BRAD</name>
<dbReference type="AlphaFoldDB" id="A0A1X3H662"/>
<evidence type="ECO:0000313" key="3">
    <source>
        <dbReference type="EMBL" id="OSJ30759.1"/>
    </source>
</evidence>
<evidence type="ECO:0000313" key="4">
    <source>
        <dbReference type="Proteomes" id="UP000193553"/>
    </source>
</evidence>
<sequence length="75" mass="8553">MKKIGYVLAAVGALAVAMPTLASAETVVIKRGGHHHGMYGARAEYGMHRDHGWHRGWRHRDRVVVIKRGHRHHWD</sequence>
<comment type="caution">
    <text evidence="2">The sequence shown here is derived from an EMBL/GenBank/DDBJ whole genome shotgun (WGS) entry which is preliminary data.</text>
</comment>
<feature type="chain" id="PRO_5011183210" evidence="1">
    <location>
        <begin position="25"/>
        <end position="75"/>
    </location>
</feature>
<reference evidence="4 5" key="1">
    <citation type="submission" date="2017-03" db="EMBL/GenBank/DDBJ databases">
        <title>Whole genome sequences of fourteen strains of Bradyrhizobium canariense and one strain of Bradyrhizobium japonicum isolated from Lupinus (Papilionoideae: Genisteae) species in Algeria.</title>
        <authorList>
            <person name="Crovadore J."/>
            <person name="Chekireb D."/>
            <person name="Brachmann A."/>
            <person name="Chablais R."/>
            <person name="Cochard B."/>
            <person name="Lefort F."/>
        </authorList>
    </citation>
    <scope>NUCLEOTIDE SEQUENCE [LARGE SCALE GENOMIC DNA]</scope>
    <source>
        <strain evidence="2 4">UBMA195</strain>
        <strain evidence="3 5">UBMAN05</strain>
    </source>
</reference>
<feature type="signal peptide" evidence="1">
    <location>
        <begin position="1"/>
        <end position="24"/>
    </location>
</feature>
<evidence type="ECO:0000313" key="2">
    <source>
        <dbReference type="EMBL" id="OSJ09181.1"/>
    </source>
</evidence>
<keyword evidence="1" id="KW-0732">Signal</keyword>
<keyword evidence="5" id="KW-1185">Reference proteome</keyword>
<dbReference type="Proteomes" id="UP000193553">
    <property type="component" value="Unassembled WGS sequence"/>
</dbReference>
<evidence type="ECO:0000313" key="5">
    <source>
        <dbReference type="Proteomes" id="UP000193884"/>
    </source>
</evidence>
<dbReference type="OrthoDB" id="8265915at2"/>
<protein>
    <submittedName>
        <fullName evidence="2">Uncharacterized protein</fullName>
    </submittedName>
</protein>